<evidence type="ECO:0000256" key="5">
    <source>
        <dbReference type="ARBA" id="ARBA00034309"/>
    </source>
</evidence>
<dbReference type="PANTHER" id="PTHR17615:SF8">
    <property type="entry name" value="ENDOSOMAL TRANSMEMBRANE EPSIN INTERACTOR 1"/>
    <property type="match status" value="1"/>
</dbReference>
<keyword evidence="2" id="KW-0812">Transmembrane</keyword>
<evidence type="ECO:0000256" key="1">
    <source>
        <dbReference type="ARBA" id="ARBA00004370"/>
    </source>
</evidence>
<evidence type="ECO:0000313" key="7">
    <source>
        <dbReference type="Ensembl" id="ENSSGRP00000008903.1"/>
    </source>
</evidence>
<evidence type="ECO:0000256" key="3">
    <source>
        <dbReference type="ARBA" id="ARBA00022989"/>
    </source>
</evidence>
<evidence type="ECO:0000313" key="8">
    <source>
        <dbReference type="Proteomes" id="UP000472262"/>
    </source>
</evidence>
<reference evidence="7" key="2">
    <citation type="submission" date="2025-09" db="UniProtKB">
        <authorList>
            <consortium name="Ensembl"/>
        </authorList>
    </citation>
    <scope>IDENTIFICATION</scope>
</reference>
<keyword evidence="8" id="KW-1185">Reference proteome</keyword>
<keyword evidence="4" id="KW-0472">Membrane</keyword>
<sequence length="121" mass="13222">MGLSRSSCLLSLYLLVGCLQCKCVCFGRMFGDGMIPLPHIYGARIKGVEVFCPLDPPPPYEAVASNPAAYTGNSSIKYSPCPLTDPLYLYQAQNTEVQMTDLTEVLTESAEAETPSDEEQY</sequence>
<dbReference type="PANTHER" id="PTHR17615">
    <property type="entry name" value="PROTEIN FAM189A"/>
    <property type="match status" value="1"/>
</dbReference>
<feature type="signal peptide" evidence="6">
    <location>
        <begin position="1"/>
        <end position="23"/>
    </location>
</feature>
<feature type="chain" id="PRO_5025424382" evidence="6">
    <location>
        <begin position="24"/>
        <end position="121"/>
    </location>
</feature>
<comment type="subcellular location">
    <subcellularLocation>
        <location evidence="1">Membrane</location>
    </subcellularLocation>
</comment>
<dbReference type="InParanoid" id="A0A672KBE6"/>
<keyword evidence="6" id="KW-0732">Signal</keyword>
<dbReference type="InterPro" id="IPR030431">
    <property type="entry name" value="ENTREP1-3"/>
</dbReference>
<evidence type="ECO:0000256" key="4">
    <source>
        <dbReference type="ARBA" id="ARBA00023136"/>
    </source>
</evidence>
<proteinExistence type="inferred from homology"/>
<dbReference type="Proteomes" id="UP000472262">
    <property type="component" value="Unassembled WGS sequence"/>
</dbReference>
<evidence type="ECO:0000256" key="2">
    <source>
        <dbReference type="ARBA" id="ARBA00022692"/>
    </source>
</evidence>
<protein>
    <submittedName>
        <fullName evidence="7">Uncharacterized protein</fullName>
    </submittedName>
</protein>
<dbReference type="PROSITE" id="PS51257">
    <property type="entry name" value="PROKAR_LIPOPROTEIN"/>
    <property type="match status" value="1"/>
</dbReference>
<dbReference type="GO" id="GO:0016020">
    <property type="term" value="C:membrane"/>
    <property type="evidence" value="ECO:0007669"/>
    <property type="project" value="UniProtKB-SubCell"/>
</dbReference>
<name>A0A672KBE6_SINGR</name>
<reference evidence="7" key="1">
    <citation type="submission" date="2025-08" db="UniProtKB">
        <authorList>
            <consortium name="Ensembl"/>
        </authorList>
    </citation>
    <scope>IDENTIFICATION</scope>
</reference>
<organism evidence="7 8">
    <name type="scientific">Sinocyclocheilus grahami</name>
    <name type="common">Dianchi golden-line fish</name>
    <name type="synonym">Barbus grahami</name>
    <dbReference type="NCBI Taxonomy" id="75366"/>
    <lineage>
        <taxon>Eukaryota</taxon>
        <taxon>Metazoa</taxon>
        <taxon>Chordata</taxon>
        <taxon>Craniata</taxon>
        <taxon>Vertebrata</taxon>
        <taxon>Euteleostomi</taxon>
        <taxon>Actinopterygii</taxon>
        <taxon>Neopterygii</taxon>
        <taxon>Teleostei</taxon>
        <taxon>Ostariophysi</taxon>
        <taxon>Cypriniformes</taxon>
        <taxon>Cyprinidae</taxon>
        <taxon>Cyprininae</taxon>
        <taxon>Sinocyclocheilus</taxon>
    </lineage>
</organism>
<dbReference type="Ensembl" id="ENSSGRT00000009708.1">
    <property type="protein sequence ID" value="ENSSGRP00000008903.1"/>
    <property type="gene ID" value="ENSSGRG00000006017.1"/>
</dbReference>
<accession>A0A672KBE6</accession>
<comment type="similarity">
    <text evidence="5">Belongs to the ENTREP family.</text>
</comment>
<keyword evidence="3" id="KW-1133">Transmembrane helix</keyword>
<evidence type="ECO:0000256" key="6">
    <source>
        <dbReference type="SAM" id="SignalP"/>
    </source>
</evidence>
<dbReference type="AlphaFoldDB" id="A0A672KBE6"/>